<evidence type="ECO:0000313" key="1">
    <source>
        <dbReference type="EMBL" id="CAE7533806.1"/>
    </source>
</evidence>
<protein>
    <submittedName>
        <fullName evidence="1">Uncharacterized protein</fullName>
    </submittedName>
</protein>
<dbReference type="EMBL" id="CAJNDS010002581">
    <property type="protein sequence ID" value="CAE7533806.1"/>
    <property type="molecule type" value="Genomic_DNA"/>
</dbReference>
<accession>A0A812TQK1</accession>
<gene>
    <name evidence="1" type="ORF">SNAT2548_LOCUS29913</name>
</gene>
<dbReference type="OrthoDB" id="418160at2759"/>
<comment type="caution">
    <text evidence="1">The sequence shown here is derived from an EMBL/GenBank/DDBJ whole genome shotgun (WGS) entry which is preliminary data.</text>
</comment>
<dbReference type="AlphaFoldDB" id="A0A812TQK1"/>
<proteinExistence type="predicted"/>
<dbReference type="Proteomes" id="UP000604046">
    <property type="component" value="Unassembled WGS sequence"/>
</dbReference>
<organism evidence="1 2">
    <name type="scientific">Symbiodinium natans</name>
    <dbReference type="NCBI Taxonomy" id="878477"/>
    <lineage>
        <taxon>Eukaryota</taxon>
        <taxon>Sar</taxon>
        <taxon>Alveolata</taxon>
        <taxon>Dinophyceae</taxon>
        <taxon>Suessiales</taxon>
        <taxon>Symbiodiniaceae</taxon>
        <taxon>Symbiodinium</taxon>
    </lineage>
</organism>
<name>A0A812TQK1_9DINO</name>
<sequence length="249" mass="28120">MAPVQLEERSMSSIHRYHVDLNADMFAQSAEYRRVQALPGRAKTWAAKRRFWSALLLLFAVLLGLERRLGQGIQAVQVNAHEATEVSTEESRSFLKVGSVYQNDYMTLWNANEVAISATLRMQDLKHFELRIDNLDSKGGGSDGWFTVTGSFQLQPVKDGKLKILPDKSRGGKSDMVFRFDESLHDGAALFLYRCLKRIGGPGILNFLQLEVDTSKDAVFVAPTARLLRALWDQPVVLRRRVVSHGRQM</sequence>
<evidence type="ECO:0000313" key="2">
    <source>
        <dbReference type="Proteomes" id="UP000604046"/>
    </source>
</evidence>
<reference evidence="1" key="1">
    <citation type="submission" date="2021-02" db="EMBL/GenBank/DDBJ databases">
        <authorList>
            <person name="Dougan E. K."/>
            <person name="Rhodes N."/>
            <person name="Thang M."/>
            <person name="Chan C."/>
        </authorList>
    </citation>
    <scope>NUCLEOTIDE SEQUENCE</scope>
</reference>
<keyword evidence="2" id="KW-1185">Reference proteome</keyword>